<dbReference type="InterPro" id="IPR032710">
    <property type="entry name" value="NTF2-like_dom_sf"/>
</dbReference>
<sequence length="218" mass="23945">MAAAVGSQQPVFTQIVGEVFVEKYYTILHSSPELAHKFYQDKSTIQRFEEDGSMSVTTTCQAIKEKIVSLNYGDLRTEIKSVNSVESFPGEVNVLVTGHLVRHDHVVKSFSQHFVLAPQDNGYFVLSDLLRCVDIVNGNPTLGSEVVVCPTTTPAIADEVYSASEDGNSLFFGGEEVPDSDSVDELRDDKEVVVKSSAKHDQISKKSYASVVRSDVHL</sequence>
<dbReference type="EMBL" id="BKCP01005261">
    <property type="protein sequence ID" value="GER37005.1"/>
    <property type="molecule type" value="Genomic_DNA"/>
</dbReference>
<dbReference type="GO" id="GO:1990904">
    <property type="term" value="C:ribonucleoprotein complex"/>
    <property type="evidence" value="ECO:0007669"/>
    <property type="project" value="TreeGrafter"/>
</dbReference>
<dbReference type="GO" id="GO:0005829">
    <property type="term" value="C:cytosol"/>
    <property type="evidence" value="ECO:0007669"/>
    <property type="project" value="TreeGrafter"/>
</dbReference>
<dbReference type="SUPFAM" id="SSF54427">
    <property type="entry name" value="NTF2-like"/>
    <property type="match status" value="1"/>
</dbReference>
<name>A0A5A7PVW7_STRAF</name>
<dbReference type="AlphaFoldDB" id="A0A5A7PVW7"/>
<reference evidence="4" key="1">
    <citation type="journal article" date="2019" name="Curr. Biol.">
        <title>Genome Sequence of Striga asiatica Provides Insight into the Evolution of Plant Parasitism.</title>
        <authorList>
            <person name="Yoshida S."/>
            <person name="Kim S."/>
            <person name="Wafula E.K."/>
            <person name="Tanskanen J."/>
            <person name="Kim Y.M."/>
            <person name="Honaas L."/>
            <person name="Yang Z."/>
            <person name="Spallek T."/>
            <person name="Conn C.E."/>
            <person name="Ichihashi Y."/>
            <person name="Cheong K."/>
            <person name="Cui S."/>
            <person name="Der J.P."/>
            <person name="Gundlach H."/>
            <person name="Jiao Y."/>
            <person name="Hori C."/>
            <person name="Ishida J.K."/>
            <person name="Kasahara H."/>
            <person name="Kiba T."/>
            <person name="Kim M.S."/>
            <person name="Koo N."/>
            <person name="Laohavisit A."/>
            <person name="Lee Y.H."/>
            <person name="Lumba S."/>
            <person name="McCourt P."/>
            <person name="Mortimer J.C."/>
            <person name="Mutuku J.M."/>
            <person name="Nomura T."/>
            <person name="Sasaki-Sekimoto Y."/>
            <person name="Seto Y."/>
            <person name="Wang Y."/>
            <person name="Wakatake T."/>
            <person name="Sakakibara H."/>
            <person name="Demura T."/>
            <person name="Yamaguchi S."/>
            <person name="Yoneyama K."/>
            <person name="Manabe R.I."/>
            <person name="Nelson D.C."/>
            <person name="Schulman A.H."/>
            <person name="Timko M.P."/>
            <person name="dePamphilis C.W."/>
            <person name="Choi D."/>
            <person name="Shirasu K."/>
        </authorList>
    </citation>
    <scope>NUCLEOTIDE SEQUENCE [LARGE SCALE GENOMIC DNA]</scope>
    <source>
        <strain evidence="4">cv. UVA1</strain>
    </source>
</reference>
<evidence type="ECO:0000259" key="2">
    <source>
        <dbReference type="PROSITE" id="PS50177"/>
    </source>
</evidence>
<keyword evidence="4" id="KW-1185">Reference proteome</keyword>
<feature type="domain" description="NTF2" evidence="2">
    <location>
        <begin position="16"/>
        <end position="132"/>
    </location>
</feature>
<dbReference type="InterPro" id="IPR039539">
    <property type="entry name" value="Ras_GTPase_bind_prot"/>
</dbReference>
<evidence type="ECO:0000313" key="4">
    <source>
        <dbReference type="Proteomes" id="UP000325081"/>
    </source>
</evidence>
<keyword evidence="1" id="KW-0694">RNA-binding</keyword>
<dbReference type="CDD" id="cd00780">
    <property type="entry name" value="NTF2"/>
    <property type="match status" value="1"/>
</dbReference>
<dbReference type="OrthoDB" id="339151at2759"/>
<evidence type="ECO:0000313" key="3">
    <source>
        <dbReference type="EMBL" id="GER37005.1"/>
    </source>
</evidence>
<dbReference type="Gene3D" id="3.10.450.50">
    <property type="match status" value="1"/>
</dbReference>
<dbReference type="InterPro" id="IPR018222">
    <property type="entry name" value="Nuclear_transport_factor_2_euk"/>
</dbReference>
<dbReference type="GO" id="GO:0003729">
    <property type="term" value="F:mRNA binding"/>
    <property type="evidence" value="ECO:0007669"/>
    <property type="project" value="TreeGrafter"/>
</dbReference>
<dbReference type="Proteomes" id="UP000325081">
    <property type="component" value="Unassembled WGS sequence"/>
</dbReference>
<dbReference type="PROSITE" id="PS50177">
    <property type="entry name" value="NTF2_DOMAIN"/>
    <property type="match status" value="1"/>
</dbReference>
<dbReference type="InterPro" id="IPR002075">
    <property type="entry name" value="NTF2_dom"/>
</dbReference>
<proteinExistence type="predicted"/>
<gene>
    <name evidence="3" type="ORF">STAS_13392</name>
</gene>
<dbReference type="PANTHER" id="PTHR10693:SF20">
    <property type="entry name" value="AT27578P"/>
    <property type="match status" value="1"/>
</dbReference>
<protein>
    <submittedName>
        <fullName evidence="3">Nuclear transport factor 2 family protein</fullName>
    </submittedName>
</protein>
<evidence type="ECO:0000256" key="1">
    <source>
        <dbReference type="ARBA" id="ARBA00022884"/>
    </source>
</evidence>
<dbReference type="FunFam" id="3.10.450.50:FF:000003">
    <property type="entry name" value="Nuclear transport factor 2 family protein"/>
    <property type="match status" value="1"/>
</dbReference>
<dbReference type="Pfam" id="PF02136">
    <property type="entry name" value="NTF2"/>
    <property type="match status" value="1"/>
</dbReference>
<dbReference type="PANTHER" id="PTHR10693">
    <property type="entry name" value="RAS GTPASE-ACTIVATING PROTEIN-BINDING PROTEIN"/>
    <property type="match status" value="1"/>
</dbReference>
<organism evidence="3 4">
    <name type="scientific">Striga asiatica</name>
    <name type="common">Asiatic witchweed</name>
    <name type="synonym">Buchnera asiatica</name>
    <dbReference type="NCBI Taxonomy" id="4170"/>
    <lineage>
        <taxon>Eukaryota</taxon>
        <taxon>Viridiplantae</taxon>
        <taxon>Streptophyta</taxon>
        <taxon>Embryophyta</taxon>
        <taxon>Tracheophyta</taxon>
        <taxon>Spermatophyta</taxon>
        <taxon>Magnoliopsida</taxon>
        <taxon>eudicotyledons</taxon>
        <taxon>Gunneridae</taxon>
        <taxon>Pentapetalae</taxon>
        <taxon>asterids</taxon>
        <taxon>lamiids</taxon>
        <taxon>Lamiales</taxon>
        <taxon>Orobanchaceae</taxon>
        <taxon>Buchnereae</taxon>
        <taxon>Striga</taxon>
    </lineage>
</organism>
<comment type="caution">
    <text evidence="3">The sequence shown here is derived from an EMBL/GenBank/DDBJ whole genome shotgun (WGS) entry which is preliminary data.</text>
</comment>
<accession>A0A5A7PVW7</accession>